<keyword evidence="2 12" id="KW-1003">Cell membrane</keyword>
<dbReference type="AlphaFoldDB" id="A0A1E5Q662"/>
<dbReference type="InterPro" id="IPR017900">
    <property type="entry name" value="4Fe4S_Fe_S_CS"/>
</dbReference>
<dbReference type="GO" id="GO:0046872">
    <property type="term" value="F:metal ion binding"/>
    <property type="evidence" value="ECO:0007669"/>
    <property type="project" value="UniProtKB-KW"/>
</dbReference>
<evidence type="ECO:0000313" key="16">
    <source>
        <dbReference type="EMBL" id="OEJ66227.1"/>
    </source>
</evidence>
<keyword evidence="1 12" id="KW-0813">Transport</keyword>
<feature type="binding site" evidence="12 13">
    <location>
        <position position="140"/>
    </location>
    <ligand>
        <name>[4Fe-4S] cluster</name>
        <dbReference type="ChEBI" id="CHEBI:49883"/>
        <label>3</label>
    </ligand>
</feature>
<dbReference type="Gene3D" id="3.30.70.20">
    <property type="match status" value="1"/>
</dbReference>
<keyword evidence="4 12" id="KW-0997">Cell inner membrane</keyword>
<evidence type="ECO:0000256" key="7">
    <source>
        <dbReference type="ARBA" id="ARBA00022967"/>
    </source>
</evidence>
<feature type="binding site" evidence="12 13">
    <location>
        <position position="150"/>
    </location>
    <ligand>
        <name>[4Fe-4S] cluster</name>
        <dbReference type="ChEBI" id="CHEBI:49883"/>
        <label>2</label>
    </ligand>
</feature>
<dbReference type="OrthoDB" id="9800445at2"/>
<dbReference type="InterPro" id="IPR016463">
    <property type="entry name" value="RnfB/RsxB_Proteobac"/>
</dbReference>
<dbReference type="Proteomes" id="UP000095347">
    <property type="component" value="Unassembled WGS sequence"/>
</dbReference>
<dbReference type="GO" id="GO:0022900">
    <property type="term" value="P:electron transport chain"/>
    <property type="evidence" value="ECO:0007669"/>
    <property type="project" value="UniProtKB-UniRule"/>
</dbReference>
<dbReference type="InterPro" id="IPR050294">
    <property type="entry name" value="RnfB_subfamily"/>
</dbReference>
<evidence type="ECO:0000256" key="10">
    <source>
        <dbReference type="ARBA" id="ARBA00023014"/>
    </source>
</evidence>
<gene>
    <name evidence="12" type="primary">rnfB</name>
    <name evidence="16" type="ORF">BEN30_12615</name>
</gene>
<comment type="function">
    <text evidence="12">Part of a membrane-bound complex that couples electron transfer with translocation of ions across the membrane.</text>
</comment>
<dbReference type="EC" id="7.-.-.-" evidence="12"/>
<dbReference type="PROSITE" id="PS51656">
    <property type="entry name" value="4FE4S"/>
    <property type="match status" value="1"/>
</dbReference>
<feature type="binding site" evidence="12 13">
    <location>
        <position position="46"/>
    </location>
    <ligand>
        <name>[4Fe-4S] cluster</name>
        <dbReference type="ChEBI" id="CHEBI:49883"/>
        <label>1</label>
    </ligand>
</feature>
<keyword evidence="17" id="KW-1185">Reference proteome</keyword>
<dbReference type="InterPro" id="IPR010207">
    <property type="entry name" value="Elect_transpt_cplx_RnfB/RsxB"/>
</dbReference>
<feature type="binding site" evidence="12 13">
    <location>
        <position position="54"/>
    </location>
    <ligand>
        <name>[4Fe-4S] cluster</name>
        <dbReference type="ChEBI" id="CHEBI:49883"/>
        <label>1</label>
    </ligand>
</feature>
<organism evidence="16 17">
    <name type="scientific">Magnetovibrio blakemorei</name>
    <dbReference type="NCBI Taxonomy" id="28181"/>
    <lineage>
        <taxon>Bacteria</taxon>
        <taxon>Pseudomonadati</taxon>
        <taxon>Pseudomonadota</taxon>
        <taxon>Alphaproteobacteria</taxon>
        <taxon>Rhodospirillales</taxon>
        <taxon>Magnetovibrionaceae</taxon>
        <taxon>Magnetovibrio</taxon>
    </lineage>
</organism>
<feature type="domain" description="4Fe-4S ferredoxin-type" evidence="14">
    <location>
        <begin position="101"/>
        <end position="130"/>
    </location>
</feature>
<feature type="binding site" evidence="12 13">
    <location>
        <position position="71"/>
    </location>
    <ligand>
        <name>[4Fe-4S] cluster</name>
        <dbReference type="ChEBI" id="CHEBI:49883"/>
        <label>1</label>
    </ligand>
</feature>
<dbReference type="PROSITE" id="PS00198">
    <property type="entry name" value="4FE4S_FER_1"/>
    <property type="match status" value="1"/>
</dbReference>
<accession>A0A1E5Q662</accession>
<evidence type="ECO:0000256" key="4">
    <source>
        <dbReference type="ARBA" id="ARBA00022519"/>
    </source>
</evidence>
<evidence type="ECO:0000256" key="8">
    <source>
        <dbReference type="ARBA" id="ARBA00022982"/>
    </source>
</evidence>
<keyword evidence="10 12" id="KW-0411">Iron-sulfur</keyword>
<keyword evidence="7 12" id="KW-1278">Translocase</keyword>
<evidence type="ECO:0000256" key="12">
    <source>
        <dbReference type="HAMAP-Rule" id="MF_00463"/>
    </source>
</evidence>
<proteinExistence type="inferred from homology"/>
<evidence type="ECO:0000256" key="11">
    <source>
        <dbReference type="ARBA" id="ARBA00023136"/>
    </source>
</evidence>
<evidence type="ECO:0000256" key="6">
    <source>
        <dbReference type="ARBA" id="ARBA00022737"/>
    </source>
</evidence>
<dbReference type="SUPFAM" id="SSF54862">
    <property type="entry name" value="4Fe-4S ferredoxins"/>
    <property type="match status" value="1"/>
</dbReference>
<dbReference type="GO" id="GO:0009055">
    <property type="term" value="F:electron transfer activity"/>
    <property type="evidence" value="ECO:0007669"/>
    <property type="project" value="InterPro"/>
</dbReference>
<sequence>MISAISSLALLGLGLGIMLGYAAKYLKVEAGALVQEIEAMLPGSQCGQCGYPGCGPAAEAVANAKAAVTLCPPGGRALAQSLAAKLGVSADLSDMEDQVPQVAFVNEQLCIGCTKCFKRCPTDALIGANRQIHVVIKDACTGCGKCVDICPTESIQMRDVPLTLENWYWPKPDALQLAS</sequence>
<reference evidence="17" key="1">
    <citation type="submission" date="2016-07" db="EMBL/GenBank/DDBJ databases">
        <authorList>
            <person name="Florea S."/>
            <person name="Webb J.S."/>
            <person name="Jaromczyk J."/>
            <person name="Schardl C.L."/>
        </authorList>
    </citation>
    <scope>NUCLEOTIDE SEQUENCE [LARGE SCALE GENOMIC DNA]</scope>
    <source>
        <strain evidence="17">MV-1</strain>
    </source>
</reference>
<dbReference type="Pfam" id="PF04060">
    <property type="entry name" value="FeS"/>
    <property type="match status" value="1"/>
</dbReference>
<dbReference type="NCBIfam" id="NF003475">
    <property type="entry name" value="PRK05113.1"/>
    <property type="match status" value="1"/>
</dbReference>
<dbReference type="GO" id="GO:0005886">
    <property type="term" value="C:plasma membrane"/>
    <property type="evidence" value="ECO:0007669"/>
    <property type="project" value="UniProtKB-SubCell"/>
</dbReference>
<evidence type="ECO:0000256" key="1">
    <source>
        <dbReference type="ARBA" id="ARBA00022448"/>
    </source>
</evidence>
<dbReference type="PANTHER" id="PTHR42859:SF3">
    <property type="entry name" value="ION-TRANSLOCATING OXIDOREDUCTASE COMPLEX SUBUNIT B"/>
    <property type="match status" value="1"/>
</dbReference>
<feature type="binding site" evidence="12 13">
    <location>
        <position position="49"/>
    </location>
    <ligand>
        <name>[4Fe-4S] cluster</name>
        <dbReference type="ChEBI" id="CHEBI:49883"/>
        <label>1</label>
    </ligand>
</feature>
<evidence type="ECO:0000259" key="14">
    <source>
        <dbReference type="PROSITE" id="PS51379"/>
    </source>
</evidence>
<keyword evidence="3 12" id="KW-0004">4Fe-4S</keyword>
<evidence type="ECO:0000256" key="13">
    <source>
        <dbReference type="PIRSR" id="PIRSR005784-1"/>
    </source>
</evidence>
<feature type="binding site" evidence="12 13">
    <location>
        <position position="116"/>
    </location>
    <ligand>
        <name>[4Fe-4S] cluster</name>
        <dbReference type="ChEBI" id="CHEBI:49883"/>
        <label>2</label>
    </ligand>
</feature>
<dbReference type="Gene3D" id="1.10.15.40">
    <property type="entry name" value="Electron transport complex subunit B, putative Fe-S cluster"/>
    <property type="match status" value="1"/>
</dbReference>
<feature type="binding site" evidence="12 13">
    <location>
        <position position="113"/>
    </location>
    <ligand>
        <name>[4Fe-4S] cluster</name>
        <dbReference type="ChEBI" id="CHEBI:49883"/>
        <label>2</label>
    </ligand>
</feature>
<keyword evidence="6 12" id="KW-0677">Repeat</keyword>
<dbReference type="RefSeq" id="WP_069958432.1">
    <property type="nucleotide sequence ID" value="NZ_MCGG01000036.1"/>
</dbReference>
<dbReference type="PIRSF" id="PIRSF005784">
    <property type="entry name" value="Elect_transpt_RnfB"/>
    <property type="match status" value="1"/>
</dbReference>
<evidence type="ECO:0000256" key="5">
    <source>
        <dbReference type="ARBA" id="ARBA00022723"/>
    </source>
</evidence>
<protein>
    <recommendedName>
        <fullName evidence="12">Ion-translocating oxidoreductase complex subunit B</fullName>
        <ecNumber evidence="12">7.-.-.-</ecNumber>
    </recommendedName>
    <alternativeName>
        <fullName evidence="12">Rnf electron transport complex subunit B</fullName>
    </alternativeName>
</protein>
<feature type="domain" description="4Fe-4S ferredoxin-type" evidence="14">
    <location>
        <begin position="131"/>
        <end position="160"/>
    </location>
</feature>
<keyword evidence="9 12" id="KW-0408">Iron</keyword>
<keyword evidence="5 12" id="KW-0479">Metal-binding</keyword>
<dbReference type="PANTHER" id="PTHR42859">
    <property type="entry name" value="OXIDOREDUCTASE"/>
    <property type="match status" value="1"/>
</dbReference>
<feature type="binding site" evidence="12 13">
    <location>
        <position position="120"/>
    </location>
    <ligand>
        <name>[4Fe-4S] cluster</name>
        <dbReference type="ChEBI" id="CHEBI:49883"/>
        <label>3</label>
    </ligand>
</feature>
<evidence type="ECO:0000256" key="9">
    <source>
        <dbReference type="ARBA" id="ARBA00023004"/>
    </source>
</evidence>
<feature type="region of interest" description="Hydrophobic" evidence="12">
    <location>
        <begin position="1"/>
        <end position="23"/>
    </location>
</feature>
<comment type="subcellular location">
    <subcellularLocation>
        <location evidence="12">Cell inner membrane</location>
    </subcellularLocation>
</comment>
<keyword evidence="8 12" id="KW-0249">Electron transport</keyword>
<dbReference type="STRING" id="28181.BEN30_12615"/>
<dbReference type="InterPro" id="IPR007202">
    <property type="entry name" value="4Fe-4S_dom"/>
</dbReference>
<keyword evidence="11 12" id="KW-0472">Membrane</keyword>
<dbReference type="HAMAP" id="MF_00463">
    <property type="entry name" value="RsxB_RnfB"/>
    <property type="match status" value="1"/>
</dbReference>
<evidence type="ECO:0000256" key="3">
    <source>
        <dbReference type="ARBA" id="ARBA00022485"/>
    </source>
</evidence>
<dbReference type="NCBIfam" id="TIGR01944">
    <property type="entry name" value="rnfB"/>
    <property type="match status" value="1"/>
</dbReference>
<comment type="similarity">
    <text evidence="12">Belongs to the 4Fe4S bacterial-type ferredoxin family. RnfB subfamily.</text>
</comment>
<evidence type="ECO:0000256" key="2">
    <source>
        <dbReference type="ARBA" id="ARBA00022475"/>
    </source>
</evidence>
<name>A0A1E5Q662_9PROT</name>
<feature type="binding site" evidence="12 13">
    <location>
        <position position="143"/>
    </location>
    <ligand>
        <name>[4Fe-4S] cluster</name>
        <dbReference type="ChEBI" id="CHEBI:49883"/>
        <label>3</label>
    </ligand>
</feature>
<feature type="binding site" evidence="12 13">
    <location>
        <position position="146"/>
    </location>
    <ligand>
        <name>[4Fe-4S] cluster</name>
        <dbReference type="ChEBI" id="CHEBI:49883"/>
        <label>3</label>
    </ligand>
</feature>
<evidence type="ECO:0000259" key="15">
    <source>
        <dbReference type="PROSITE" id="PS51656"/>
    </source>
</evidence>
<dbReference type="PROSITE" id="PS51379">
    <property type="entry name" value="4FE4S_FER_2"/>
    <property type="match status" value="2"/>
</dbReference>
<comment type="caution">
    <text evidence="12">Lacks conserved residue(s) required for the propagation of feature annotation.</text>
</comment>
<evidence type="ECO:0000313" key="17">
    <source>
        <dbReference type="Proteomes" id="UP000095347"/>
    </source>
</evidence>
<dbReference type="InterPro" id="IPR017896">
    <property type="entry name" value="4Fe4S_Fe-S-bd"/>
</dbReference>
<feature type="domain" description="4Fe-4S" evidence="15">
    <location>
        <begin position="29"/>
        <end position="88"/>
    </location>
</feature>
<comment type="subunit">
    <text evidence="12">The complex is composed of six subunits: RnfA, RnfB, RnfC, RnfD, RnfE and RnfG.</text>
</comment>
<dbReference type="GO" id="GO:0051539">
    <property type="term" value="F:4 iron, 4 sulfur cluster binding"/>
    <property type="evidence" value="ECO:0007669"/>
    <property type="project" value="UniProtKB-UniRule"/>
</dbReference>
<feature type="binding site" evidence="12 13">
    <location>
        <position position="110"/>
    </location>
    <ligand>
        <name>[4Fe-4S] cluster</name>
        <dbReference type="ChEBI" id="CHEBI:49883"/>
        <label>2</label>
    </ligand>
</feature>
<comment type="cofactor">
    <cofactor evidence="12 13">
        <name>[4Fe-4S] cluster</name>
        <dbReference type="ChEBI" id="CHEBI:49883"/>
    </cofactor>
    <text evidence="12 13">Binds 3 [4Fe-4S] clusters.</text>
</comment>
<comment type="caution">
    <text evidence="16">The sequence shown here is derived from an EMBL/GenBank/DDBJ whole genome shotgun (WGS) entry which is preliminary data.</text>
</comment>
<dbReference type="Pfam" id="PF14697">
    <property type="entry name" value="Fer4_21"/>
    <property type="match status" value="1"/>
</dbReference>
<dbReference type="EMBL" id="MCGG01000036">
    <property type="protein sequence ID" value="OEJ66227.1"/>
    <property type="molecule type" value="Genomic_DNA"/>
</dbReference>